<dbReference type="AlphaFoldDB" id="A0A7Y9XD64"/>
<organism evidence="3 4">
    <name type="scientific">Nocardiopsis sinuspersici</name>
    <dbReference type="NCBI Taxonomy" id="501010"/>
    <lineage>
        <taxon>Bacteria</taxon>
        <taxon>Bacillati</taxon>
        <taxon>Actinomycetota</taxon>
        <taxon>Actinomycetes</taxon>
        <taxon>Streptosporangiales</taxon>
        <taxon>Nocardiopsidaceae</taxon>
        <taxon>Nocardiopsis</taxon>
    </lineage>
</organism>
<dbReference type="Proteomes" id="UP000584931">
    <property type="component" value="Unassembled WGS sequence"/>
</dbReference>
<gene>
    <name evidence="3" type="ORF">HNR06_003238</name>
</gene>
<dbReference type="Gene3D" id="2.170.16.10">
    <property type="entry name" value="Hedgehog/Intein (Hint) domain"/>
    <property type="match status" value="1"/>
</dbReference>
<dbReference type="InterPro" id="IPR036844">
    <property type="entry name" value="Hint_dom_sf"/>
</dbReference>
<dbReference type="GO" id="GO:0004519">
    <property type="term" value="F:endonuclease activity"/>
    <property type="evidence" value="ECO:0007669"/>
    <property type="project" value="InterPro"/>
</dbReference>
<dbReference type="RefSeq" id="WP_237683390.1">
    <property type="nucleotide sequence ID" value="NZ_JACCHL010000001.1"/>
</dbReference>
<feature type="compositionally biased region" description="Low complexity" evidence="1">
    <location>
        <begin position="214"/>
        <end position="224"/>
    </location>
</feature>
<dbReference type="EMBL" id="JACCHL010000001">
    <property type="protein sequence ID" value="NYH53649.1"/>
    <property type="molecule type" value="Genomic_DNA"/>
</dbReference>
<dbReference type="InterPro" id="IPR004860">
    <property type="entry name" value="LAGLIDADG_dom"/>
</dbReference>
<feature type="domain" description="Homing endonuclease LAGLIDADG" evidence="2">
    <location>
        <begin position="122"/>
        <end position="204"/>
    </location>
</feature>
<feature type="compositionally biased region" description="Polar residues" evidence="1">
    <location>
        <begin position="225"/>
        <end position="234"/>
    </location>
</feature>
<sequence length="234" mass="25801">MAMEEKHTGLHSETRISMADGTRKRLVHVRSGDEVLGTDHDARVVSTHVSEVRREEPVYSWTKLSGRRLRAGRGSSFFSLMSGSEHRVWSPGTDTYTPVGEYSPSQRITLLRSELDLTPCQRSVLLGKLLGDGHLHRAKSGSASVVWGHRQADEEYVRWTLRAIGDLASPSTRTLTSGYGSTIITARSTFHPSVSEHFGEMTENGRKGFRPGLPSISIRSPSRSGTWTTGHSAT</sequence>
<comment type="caution">
    <text evidence="3">The sequence shown here is derived from an EMBL/GenBank/DDBJ whole genome shotgun (WGS) entry which is preliminary data.</text>
</comment>
<evidence type="ECO:0000256" key="1">
    <source>
        <dbReference type="SAM" id="MobiDB-lite"/>
    </source>
</evidence>
<dbReference type="InterPro" id="IPR027434">
    <property type="entry name" value="Homing_endonucl"/>
</dbReference>
<feature type="region of interest" description="Disordered" evidence="1">
    <location>
        <begin position="199"/>
        <end position="234"/>
    </location>
</feature>
<dbReference type="SUPFAM" id="SSF51294">
    <property type="entry name" value="Hedgehog/intein (Hint) domain"/>
    <property type="match status" value="1"/>
</dbReference>
<name>A0A7Y9XD64_9ACTN</name>
<evidence type="ECO:0000313" key="4">
    <source>
        <dbReference type="Proteomes" id="UP000584931"/>
    </source>
</evidence>
<accession>A0A7Y9XD64</accession>
<evidence type="ECO:0000259" key="2">
    <source>
        <dbReference type="Pfam" id="PF03161"/>
    </source>
</evidence>
<evidence type="ECO:0000313" key="3">
    <source>
        <dbReference type="EMBL" id="NYH53649.1"/>
    </source>
</evidence>
<dbReference type="Pfam" id="PF03161">
    <property type="entry name" value="LAGLIDADG_2"/>
    <property type="match status" value="1"/>
</dbReference>
<dbReference type="SUPFAM" id="SSF55608">
    <property type="entry name" value="Homing endonucleases"/>
    <property type="match status" value="1"/>
</dbReference>
<proteinExistence type="predicted"/>
<protein>
    <recommendedName>
        <fullName evidence="2">Homing endonuclease LAGLIDADG domain-containing protein</fullName>
    </recommendedName>
</protein>
<dbReference type="Gene3D" id="3.10.28.10">
    <property type="entry name" value="Homing endonucleases"/>
    <property type="match status" value="1"/>
</dbReference>
<reference evidence="3 4" key="1">
    <citation type="submission" date="2020-07" db="EMBL/GenBank/DDBJ databases">
        <title>Sequencing the genomes of 1000 actinobacteria strains.</title>
        <authorList>
            <person name="Klenk H.-P."/>
        </authorList>
    </citation>
    <scope>NUCLEOTIDE SEQUENCE [LARGE SCALE GENOMIC DNA]</scope>
    <source>
        <strain evidence="3 4">DSM 45278</strain>
    </source>
</reference>